<evidence type="ECO:0000313" key="3">
    <source>
        <dbReference type="Proteomes" id="UP001597097"/>
    </source>
</evidence>
<dbReference type="EMBL" id="JBHUCM010000043">
    <property type="protein sequence ID" value="MFD1544030.1"/>
    <property type="molecule type" value="Genomic_DNA"/>
</dbReference>
<reference evidence="3" key="1">
    <citation type="journal article" date="2019" name="Int. J. Syst. Evol. Microbiol.">
        <title>The Global Catalogue of Microorganisms (GCM) 10K type strain sequencing project: providing services to taxonomists for standard genome sequencing and annotation.</title>
        <authorList>
            <consortium name="The Broad Institute Genomics Platform"/>
            <consortium name="The Broad Institute Genome Sequencing Center for Infectious Disease"/>
            <person name="Wu L."/>
            <person name="Ma J."/>
        </authorList>
    </citation>
    <scope>NUCLEOTIDE SEQUENCE [LARGE SCALE GENOMIC DNA]</scope>
    <source>
        <strain evidence="3">CGMCC 1.15399</strain>
    </source>
</reference>
<feature type="non-terminal residue" evidence="2">
    <location>
        <position position="1"/>
    </location>
</feature>
<dbReference type="Pfam" id="PF00480">
    <property type="entry name" value="ROK"/>
    <property type="match status" value="1"/>
</dbReference>
<keyword evidence="3" id="KW-1185">Reference proteome</keyword>
<comment type="caution">
    <text evidence="2">The sequence shown here is derived from an EMBL/GenBank/DDBJ whole genome shotgun (WGS) entry which is preliminary data.</text>
</comment>
<dbReference type="PANTHER" id="PTHR18964">
    <property type="entry name" value="ROK (REPRESSOR, ORF, KINASE) FAMILY"/>
    <property type="match status" value="1"/>
</dbReference>
<name>A0ABW4GN80_9ACTN</name>
<evidence type="ECO:0000313" key="2">
    <source>
        <dbReference type="EMBL" id="MFD1544030.1"/>
    </source>
</evidence>
<evidence type="ECO:0000256" key="1">
    <source>
        <dbReference type="ARBA" id="ARBA00006479"/>
    </source>
</evidence>
<organism evidence="2 3">
    <name type="scientific">Nonomuraea guangzhouensis</name>
    <dbReference type="NCBI Taxonomy" id="1291555"/>
    <lineage>
        <taxon>Bacteria</taxon>
        <taxon>Bacillati</taxon>
        <taxon>Actinomycetota</taxon>
        <taxon>Actinomycetes</taxon>
        <taxon>Streptosporangiales</taxon>
        <taxon>Streptosporangiaceae</taxon>
        <taxon>Nonomuraea</taxon>
    </lineage>
</organism>
<dbReference type="InterPro" id="IPR043129">
    <property type="entry name" value="ATPase_NBD"/>
</dbReference>
<comment type="similarity">
    <text evidence="1">Belongs to the ROK (NagC/XylR) family.</text>
</comment>
<dbReference type="InterPro" id="IPR000600">
    <property type="entry name" value="ROK"/>
</dbReference>
<protein>
    <submittedName>
        <fullName evidence="2">ROK family protein</fullName>
    </submittedName>
</protein>
<gene>
    <name evidence="2" type="ORF">ACFSJ0_43800</name>
</gene>
<dbReference type="SUPFAM" id="SSF53067">
    <property type="entry name" value="Actin-like ATPase domain"/>
    <property type="match status" value="2"/>
</dbReference>
<sequence>AAAPAGQGLNVAGATVAVPGLLDRENGLVRRAPNLGWTDVPVSTLLRDALPDLPIPAGHDNEANLAALAELWFGDGARHGGFIHVSGEIGIGAGIVMDGQVLRGTHGFAGELGHLIAEPGGAPCTCGGRGCLEQSAGQDAILRAAGLPAVTATTAAKPDGPIKALIALLERSDPRALAALDGAGRALGATLASAVNLVDPGAIVLGGIFSPLAPWIRPAVEAALAEGGGSLRTEVPPVVASELAGNAAVLGAAGVVIERVIGHPALLLPS</sequence>
<accession>A0ABW4GN80</accession>
<dbReference type="RefSeq" id="WP_378624842.1">
    <property type="nucleotide sequence ID" value="NZ_JBHUCM010000043.1"/>
</dbReference>
<dbReference type="Proteomes" id="UP001597097">
    <property type="component" value="Unassembled WGS sequence"/>
</dbReference>
<dbReference type="Gene3D" id="3.30.420.40">
    <property type="match status" value="2"/>
</dbReference>
<proteinExistence type="inferred from homology"/>
<dbReference type="PANTHER" id="PTHR18964:SF149">
    <property type="entry name" value="BIFUNCTIONAL UDP-N-ACETYLGLUCOSAMINE 2-EPIMERASE_N-ACETYLMANNOSAMINE KINASE"/>
    <property type="match status" value="1"/>
</dbReference>